<evidence type="ECO:0000313" key="1">
    <source>
        <dbReference type="EMBL" id="MEK0172909.1"/>
    </source>
</evidence>
<dbReference type="EMBL" id="JBBLYY010000077">
    <property type="protein sequence ID" value="MEK0172909.1"/>
    <property type="molecule type" value="Genomic_DNA"/>
</dbReference>
<dbReference type="RefSeq" id="WP_340197743.1">
    <property type="nucleotide sequence ID" value="NZ_JBBKAP010000076.1"/>
</dbReference>
<gene>
    <name evidence="1" type="ORF">WMN62_15665</name>
</gene>
<evidence type="ECO:0000313" key="2">
    <source>
        <dbReference type="Proteomes" id="UP001370299"/>
    </source>
</evidence>
<proteinExistence type="predicted"/>
<protein>
    <submittedName>
        <fullName evidence="1">Uncharacterized protein</fullName>
    </submittedName>
</protein>
<accession>A0ABU8YEB5</accession>
<comment type="caution">
    <text evidence="1">The sequence shown here is derived from an EMBL/GenBank/DDBJ whole genome shotgun (WGS) entry which is preliminary data.</text>
</comment>
<sequence length="188" mass="20029">MIQRVGVPVDLHLVVDSRGRPEREQADRGAAVQWAYSDPTDRPTDFGAGTQCISSDTLRQREATGPVRFVIDPAGPSRAGTEFLPPPRPPVLATLRSVTSTPLGTAAGLWAAITADTVSPGRSLMLRSGRWSLPVVLTEHPRATAEAIVHALGNRPHPAIFVVEGARGLPRPWRTGAHAAVEAAFLSL</sequence>
<name>A0ABU8YEB5_9MICO</name>
<keyword evidence="2" id="KW-1185">Reference proteome</keyword>
<organism evidence="1 2">
    <name type="scientific">Curtobacterium citreum</name>
    <dbReference type="NCBI Taxonomy" id="2036"/>
    <lineage>
        <taxon>Bacteria</taxon>
        <taxon>Bacillati</taxon>
        <taxon>Actinomycetota</taxon>
        <taxon>Actinomycetes</taxon>
        <taxon>Micrococcales</taxon>
        <taxon>Microbacteriaceae</taxon>
        <taxon>Curtobacterium</taxon>
    </lineage>
</organism>
<dbReference type="Proteomes" id="UP001370299">
    <property type="component" value="Unassembled WGS sequence"/>
</dbReference>
<reference evidence="1 2" key="1">
    <citation type="submission" date="2024-03" db="EMBL/GenBank/DDBJ databases">
        <title>Whole genomes of four grape xylem sap localized bacterial endophytes.</title>
        <authorList>
            <person name="Kumar G."/>
            <person name="Savka M.A."/>
        </authorList>
    </citation>
    <scope>NUCLEOTIDE SEQUENCE [LARGE SCALE GENOMIC DNA]</scope>
    <source>
        <strain evidence="1 2">RIT_GXS8</strain>
    </source>
</reference>